<proteinExistence type="predicted"/>
<organism evidence="1 2">
    <name type="scientific">Alkalicoccobacillus murimartini</name>
    <dbReference type="NCBI Taxonomy" id="171685"/>
    <lineage>
        <taxon>Bacteria</taxon>
        <taxon>Bacillati</taxon>
        <taxon>Bacillota</taxon>
        <taxon>Bacilli</taxon>
        <taxon>Bacillales</taxon>
        <taxon>Bacillaceae</taxon>
        <taxon>Alkalicoccobacillus</taxon>
    </lineage>
</organism>
<comment type="caution">
    <text evidence="1">The sequence shown here is derived from an EMBL/GenBank/DDBJ whole genome shotgun (WGS) entry which is preliminary data.</text>
</comment>
<evidence type="ECO:0000313" key="1">
    <source>
        <dbReference type="EMBL" id="MDQ0207944.1"/>
    </source>
</evidence>
<gene>
    <name evidence="1" type="ORF">J2S05_002753</name>
</gene>
<dbReference type="EMBL" id="JAUSUA010000004">
    <property type="protein sequence ID" value="MDQ0207944.1"/>
    <property type="molecule type" value="Genomic_DNA"/>
</dbReference>
<sequence length="31" mass="3371">MFNLSVPEKMQALESVLAVRGVIQDGVIKVV</sequence>
<reference evidence="1 2" key="1">
    <citation type="submission" date="2023-07" db="EMBL/GenBank/DDBJ databases">
        <title>Genomic Encyclopedia of Type Strains, Phase IV (KMG-IV): sequencing the most valuable type-strain genomes for metagenomic binning, comparative biology and taxonomic classification.</title>
        <authorList>
            <person name="Goeker M."/>
        </authorList>
    </citation>
    <scope>NUCLEOTIDE SEQUENCE [LARGE SCALE GENOMIC DNA]</scope>
    <source>
        <strain evidence="1 2">DSM 19154</strain>
    </source>
</reference>
<accession>A0ABT9YLP1</accession>
<keyword evidence="2" id="KW-1185">Reference proteome</keyword>
<dbReference type="Proteomes" id="UP001225034">
    <property type="component" value="Unassembled WGS sequence"/>
</dbReference>
<name>A0ABT9YLP1_9BACI</name>
<evidence type="ECO:0000313" key="2">
    <source>
        <dbReference type="Proteomes" id="UP001225034"/>
    </source>
</evidence>
<protein>
    <submittedName>
        <fullName evidence="1">Uncharacterized protein</fullName>
    </submittedName>
</protein>